<dbReference type="EMBL" id="FOJO01000013">
    <property type="protein sequence ID" value="SFA55171.1"/>
    <property type="molecule type" value="Genomic_DNA"/>
</dbReference>
<dbReference type="EMBL" id="JRKN01000012">
    <property type="protein sequence ID" value="KGJ04354.1"/>
    <property type="molecule type" value="Genomic_DNA"/>
</dbReference>
<keyword evidence="3" id="KW-1185">Reference proteome</keyword>
<evidence type="ECO:0000313" key="3">
    <source>
        <dbReference type="Proteomes" id="UP000029846"/>
    </source>
</evidence>
<proteinExistence type="predicted"/>
<dbReference type="eggNOG" id="COG2813">
    <property type="taxonomic scope" value="Bacteria"/>
</dbReference>
<dbReference type="OrthoDB" id="5354021at2"/>
<evidence type="ECO:0008006" key="5">
    <source>
        <dbReference type="Google" id="ProtNLM"/>
    </source>
</evidence>
<protein>
    <recommendedName>
        <fullName evidence="5">Galactosyltransferase Lgt5</fullName>
    </recommendedName>
</protein>
<evidence type="ECO:0000313" key="1">
    <source>
        <dbReference type="EMBL" id="KGJ04354.1"/>
    </source>
</evidence>
<dbReference type="RefSeq" id="WP_036740916.1">
    <property type="nucleotide sequence ID" value="NZ_FOJO01000013.1"/>
</dbReference>
<dbReference type="STRING" id="376733.SAMN04487972_11351"/>
<evidence type="ECO:0000313" key="2">
    <source>
        <dbReference type="EMBL" id="SFA55171.1"/>
    </source>
</evidence>
<dbReference type="Proteomes" id="UP000029846">
    <property type="component" value="Unassembled WGS sequence"/>
</dbReference>
<accession>A0A099F1M0</accession>
<sequence>MRDLATLWVGHLGPIEYASIASFLRHGHRLTVYSYDRLAGLPAGVEGRDANEILPAKQVAIYSREGSPSLHSNFFRYALMERTESVWVDLDIIALRPFDFPGDRIYAHENPERVNCAVLRMPRNSPALAELLRFRPGMRGIAPHITGLRRLKYRIKTLGRGVPIEEWPWGSTGPRALSAYLRRHDEMKYALPAETFYPVAPQECEKFVRPGALSDDDFGAGTYGVHLSASNVQKMLLRDFGGEIPGESFPGQHVAKARAAGYL</sequence>
<gene>
    <name evidence="1" type="ORF">IT41_10655</name>
    <name evidence="2" type="ORF">SAMN04487972_11351</name>
</gene>
<dbReference type="Proteomes" id="UP000182312">
    <property type="component" value="Unassembled WGS sequence"/>
</dbReference>
<evidence type="ECO:0000313" key="4">
    <source>
        <dbReference type="Proteomes" id="UP000182312"/>
    </source>
</evidence>
<dbReference type="Gene3D" id="3.90.550.20">
    <property type="match status" value="1"/>
</dbReference>
<name>A0A099F1M0_9RHOB</name>
<reference evidence="1 3" key="2">
    <citation type="submission" date="2014-10" db="EMBL/GenBank/DDBJ databases">
        <title>Paracoccus sanguinis sp. nov., isolated from clinical specimens of New York State patients.</title>
        <authorList>
            <person name="Mingle L.A."/>
            <person name="Cole J.A."/>
            <person name="Lapierre P."/>
            <person name="Musser K.A."/>
        </authorList>
    </citation>
    <scope>NUCLEOTIDE SEQUENCE [LARGE SCALE GENOMIC DNA]</scope>
    <source>
        <strain evidence="1 3">JCM 14014</strain>
    </source>
</reference>
<reference evidence="1 3" key="1">
    <citation type="submission" date="2014-09" db="EMBL/GenBank/DDBJ databases">
        <authorList>
            <person name="McGinnis J.M."/>
            <person name="Wolfgang W.J."/>
        </authorList>
    </citation>
    <scope>NUCLEOTIDE SEQUENCE [LARGE SCALE GENOMIC DNA]</scope>
    <source>
        <strain evidence="1 3">JCM 14014</strain>
    </source>
</reference>
<dbReference type="AlphaFoldDB" id="A0A099F1M0"/>
<reference evidence="2 4" key="3">
    <citation type="submission" date="2016-10" db="EMBL/GenBank/DDBJ databases">
        <authorList>
            <person name="de Groot N.N."/>
        </authorList>
    </citation>
    <scope>NUCLEOTIDE SEQUENCE [LARGE SCALE GENOMIC DNA]</scope>
    <source>
        <strain evidence="2 4">CGMCC 1.6117</strain>
    </source>
</reference>
<organism evidence="1 3">
    <name type="scientific">Paracoccus halophilus</name>
    <dbReference type="NCBI Taxonomy" id="376733"/>
    <lineage>
        <taxon>Bacteria</taxon>
        <taxon>Pseudomonadati</taxon>
        <taxon>Pseudomonadota</taxon>
        <taxon>Alphaproteobacteria</taxon>
        <taxon>Rhodobacterales</taxon>
        <taxon>Paracoccaceae</taxon>
        <taxon>Paracoccus</taxon>
    </lineage>
</organism>